<feature type="compositionally biased region" description="Polar residues" evidence="1">
    <location>
        <begin position="567"/>
        <end position="587"/>
    </location>
</feature>
<keyword evidence="2" id="KW-0812">Transmembrane</keyword>
<proteinExistence type="predicted"/>
<feature type="region of interest" description="Disordered" evidence="1">
    <location>
        <begin position="565"/>
        <end position="587"/>
    </location>
</feature>
<sequence length="587" mass="66161">MTATTHAPPFHSPPPSPDTTGEPSGATRHLCTGVHVDEEFRDLVIGEICTAPRRRVAPSYGFDLVPVMRHAWRALHLTALLRSALAASALAPHLLGYTVTSLLIISGFTLLVLLEWAWDLSRRLTRRDDQTLRPRSKKKRRHLPRFPSAYDWKHGKDERRLKRTGVFSLVLASIMAALAYSHPDQGTLALYIGCAIGVLAVVAGGLRQRWINHIHKAPGLRPRRLSHRERVVNEQQKHPCVVYRRPAHQKDTKDEEQGVFTLFGTESPFVGAGELIHQWNPPMNVQLLRPGSDDSPLHEREHRYPPFKPHELVDHLREAVTQLREDDESVRLPVEVRDRVYIAQSDISKDRSLLREPVSTSVMRRIINRQNPAYHYFLEAIVPDADGELVATVLLQVGVQGRTLSLSFAACALTRTPDDFRRAEEFGQHGKRAVISAARRGLFSLPQEIRSLWRFVYYPYFIARALVFYKRDPTLTPVRNVGIGSRISIRQEHAEEWSKVQLDKTRLLGHMKNVEQRLLKATSDFLRSRGVDVSDFDNRALQIINSGIVNMGGTNEFRNTAVGDHAQINNNPTQSTTPGGAQSGSAA</sequence>
<feature type="transmembrane region" description="Helical" evidence="2">
    <location>
        <begin position="97"/>
        <end position="118"/>
    </location>
</feature>
<name>A0ABU2M951_9ACTN</name>
<feature type="region of interest" description="Disordered" evidence="1">
    <location>
        <begin position="1"/>
        <end position="28"/>
    </location>
</feature>
<feature type="transmembrane region" description="Helical" evidence="2">
    <location>
        <begin position="164"/>
        <end position="182"/>
    </location>
</feature>
<evidence type="ECO:0000313" key="3">
    <source>
        <dbReference type="EMBL" id="MDT0329189.1"/>
    </source>
</evidence>
<keyword evidence="2" id="KW-1133">Transmembrane helix</keyword>
<comment type="caution">
    <text evidence="3">The sequence shown here is derived from an EMBL/GenBank/DDBJ whole genome shotgun (WGS) entry which is preliminary data.</text>
</comment>
<gene>
    <name evidence="3" type="ORF">RM479_12270</name>
</gene>
<protein>
    <recommendedName>
        <fullName evidence="5">Aromatic ring-opening dioxygenase LigA</fullName>
    </recommendedName>
</protein>
<dbReference type="EMBL" id="JAVREP010000007">
    <property type="protein sequence ID" value="MDT0329189.1"/>
    <property type="molecule type" value="Genomic_DNA"/>
</dbReference>
<reference evidence="4" key="1">
    <citation type="submission" date="2023-07" db="EMBL/GenBank/DDBJ databases">
        <title>30 novel species of actinomycetes from the DSMZ collection.</title>
        <authorList>
            <person name="Nouioui I."/>
        </authorList>
    </citation>
    <scope>NUCLEOTIDE SEQUENCE [LARGE SCALE GENOMIC DNA]</scope>
    <source>
        <strain evidence="4">DSM 44743</strain>
    </source>
</reference>
<evidence type="ECO:0000256" key="2">
    <source>
        <dbReference type="SAM" id="Phobius"/>
    </source>
</evidence>
<organism evidence="3 4">
    <name type="scientific">Nocardiopsis lambiniae</name>
    <dbReference type="NCBI Taxonomy" id="3075539"/>
    <lineage>
        <taxon>Bacteria</taxon>
        <taxon>Bacillati</taxon>
        <taxon>Actinomycetota</taxon>
        <taxon>Actinomycetes</taxon>
        <taxon>Streptosporangiales</taxon>
        <taxon>Nocardiopsidaceae</taxon>
        <taxon>Nocardiopsis</taxon>
    </lineage>
</organism>
<keyword evidence="4" id="KW-1185">Reference proteome</keyword>
<keyword evidence="2" id="KW-0472">Membrane</keyword>
<feature type="transmembrane region" description="Helical" evidence="2">
    <location>
        <begin position="188"/>
        <end position="206"/>
    </location>
</feature>
<dbReference type="Proteomes" id="UP001183390">
    <property type="component" value="Unassembled WGS sequence"/>
</dbReference>
<dbReference type="RefSeq" id="WP_311511853.1">
    <property type="nucleotide sequence ID" value="NZ_JAVREP010000007.1"/>
</dbReference>
<evidence type="ECO:0000256" key="1">
    <source>
        <dbReference type="SAM" id="MobiDB-lite"/>
    </source>
</evidence>
<evidence type="ECO:0008006" key="5">
    <source>
        <dbReference type="Google" id="ProtNLM"/>
    </source>
</evidence>
<accession>A0ABU2M951</accession>
<evidence type="ECO:0000313" key="4">
    <source>
        <dbReference type="Proteomes" id="UP001183390"/>
    </source>
</evidence>